<dbReference type="GO" id="GO:0005886">
    <property type="term" value="C:plasma membrane"/>
    <property type="evidence" value="ECO:0007669"/>
    <property type="project" value="UniProtKB-SubCell"/>
</dbReference>
<dbReference type="FunFam" id="3.80.10.10:FF:000095">
    <property type="entry name" value="LRR receptor-like serine/threonine-protein kinase GSO1"/>
    <property type="match status" value="1"/>
</dbReference>
<keyword evidence="3" id="KW-1003">Cell membrane</keyword>
<keyword evidence="9 12" id="KW-0472">Membrane</keyword>
<proteinExistence type="inferred from homology"/>
<organism evidence="13 14">
    <name type="scientific">Quillaja saponaria</name>
    <name type="common">Soap bark tree</name>
    <dbReference type="NCBI Taxonomy" id="32244"/>
    <lineage>
        <taxon>Eukaryota</taxon>
        <taxon>Viridiplantae</taxon>
        <taxon>Streptophyta</taxon>
        <taxon>Embryophyta</taxon>
        <taxon>Tracheophyta</taxon>
        <taxon>Spermatophyta</taxon>
        <taxon>Magnoliopsida</taxon>
        <taxon>eudicotyledons</taxon>
        <taxon>Gunneridae</taxon>
        <taxon>Pentapetalae</taxon>
        <taxon>rosids</taxon>
        <taxon>fabids</taxon>
        <taxon>Fabales</taxon>
        <taxon>Quillajaceae</taxon>
        <taxon>Quillaja</taxon>
    </lineage>
</organism>
<comment type="caution">
    <text evidence="13">The sequence shown here is derived from an EMBL/GenBank/DDBJ whole genome shotgun (WGS) entry which is preliminary data.</text>
</comment>
<evidence type="ECO:0000256" key="12">
    <source>
        <dbReference type="SAM" id="Phobius"/>
    </source>
</evidence>
<accession>A0AAD7M1Y3</accession>
<evidence type="ECO:0000313" key="14">
    <source>
        <dbReference type="Proteomes" id="UP001163823"/>
    </source>
</evidence>
<keyword evidence="5 12" id="KW-0812">Transmembrane</keyword>
<keyword evidence="11" id="KW-0325">Glycoprotein</keyword>
<feature type="transmembrane region" description="Helical" evidence="12">
    <location>
        <begin position="397"/>
        <end position="417"/>
    </location>
</feature>
<dbReference type="EMBL" id="JARAOO010000005">
    <property type="protein sequence ID" value="KAJ7968207.1"/>
    <property type="molecule type" value="Genomic_DNA"/>
</dbReference>
<dbReference type="SUPFAM" id="SSF52058">
    <property type="entry name" value="L domain-like"/>
    <property type="match status" value="2"/>
</dbReference>
<dbReference type="PRINTS" id="PR00019">
    <property type="entry name" value="LEURICHRPT"/>
</dbReference>
<dbReference type="PANTHER" id="PTHR27004:SF447">
    <property type="entry name" value="RECEPTOR LIKE PROTEIN 30-LIKE"/>
    <property type="match status" value="1"/>
</dbReference>
<keyword evidence="6" id="KW-0732">Signal</keyword>
<dbReference type="PANTHER" id="PTHR27004">
    <property type="entry name" value="RECEPTOR-LIKE PROTEIN 12 ISOFORM X1"/>
    <property type="match status" value="1"/>
</dbReference>
<evidence type="ECO:0000256" key="9">
    <source>
        <dbReference type="ARBA" id="ARBA00023136"/>
    </source>
</evidence>
<keyword evidence="13" id="KW-0418">Kinase</keyword>
<protein>
    <submittedName>
        <fullName evidence="13">Leucine-rich receptor-like protein kinase family protein</fullName>
    </submittedName>
</protein>
<keyword evidence="10 13" id="KW-0675">Receptor</keyword>
<evidence type="ECO:0000256" key="4">
    <source>
        <dbReference type="ARBA" id="ARBA00022614"/>
    </source>
</evidence>
<evidence type="ECO:0000256" key="11">
    <source>
        <dbReference type="ARBA" id="ARBA00023180"/>
    </source>
</evidence>
<dbReference type="InterPro" id="IPR001611">
    <property type="entry name" value="Leu-rich_rpt"/>
</dbReference>
<keyword evidence="4" id="KW-0433">Leucine-rich repeat</keyword>
<comment type="subcellular location">
    <subcellularLocation>
        <location evidence="1">Cell membrane</location>
        <topology evidence="1">Single-pass type I membrane protein</topology>
    </subcellularLocation>
</comment>
<dbReference type="KEGG" id="qsa:O6P43_012345"/>
<dbReference type="InterPro" id="IPR003591">
    <property type="entry name" value="Leu-rich_rpt_typical-subtyp"/>
</dbReference>
<dbReference type="SMART" id="SM00369">
    <property type="entry name" value="LRR_TYP"/>
    <property type="match status" value="2"/>
</dbReference>
<name>A0AAD7M1Y3_QUISA</name>
<dbReference type="AlphaFoldDB" id="A0AAD7M1Y3"/>
<sequence>MLKLEDNKIAGRFPYWMWNCSKETLIIIDIKDNSLIGFDQLPVLLPWTSLRYFDFSNNMLQGSIPIPQSSTVVYDISHNSLTGEISPLICNMSSLQVLDLSDNSLGGSIPQCLFNFSYFLQVVDLKSNNLQGCIPQSWTKVNYLKVINLSQNKLQGQLPKSLANCTALENLDVSDNQLNDVFPTYLAALPRLKILILRSNEFHGPVNSSETNNGFPYLAIIDLSCNSFNGEFPFKLFQDWTKRKNDSAEHLAYMHVQEDFTAIDISSNKFEGEIPNFIGDLEGLYLLNLSNNRFVGSIPTSLGSLAKLESLDMSQNKLFGQIPQELTRLTFLEFFNVSCNNLHGPIPRGKQFDTFENNSFLGNLELCGNPLSKKCGSFDSSPPLLSPSEEDQGYFELISWIIILMGYGCGLVIGFAIGLREIIFVYQDCGNWTKNTEEGE</sequence>
<keyword evidence="8 12" id="KW-1133">Transmembrane helix</keyword>
<comment type="similarity">
    <text evidence="2">Belongs to the RLP family.</text>
</comment>
<dbReference type="FunFam" id="3.80.10.10:FF:000111">
    <property type="entry name" value="LRR receptor-like serine/threonine-protein kinase ERECTA"/>
    <property type="match status" value="1"/>
</dbReference>
<evidence type="ECO:0000256" key="5">
    <source>
        <dbReference type="ARBA" id="ARBA00022692"/>
    </source>
</evidence>
<evidence type="ECO:0000256" key="3">
    <source>
        <dbReference type="ARBA" id="ARBA00022475"/>
    </source>
</evidence>
<evidence type="ECO:0000313" key="13">
    <source>
        <dbReference type="EMBL" id="KAJ7968207.1"/>
    </source>
</evidence>
<evidence type="ECO:0000256" key="6">
    <source>
        <dbReference type="ARBA" id="ARBA00022729"/>
    </source>
</evidence>
<keyword evidence="13" id="KW-0808">Transferase</keyword>
<dbReference type="Gene3D" id="3.80.10.10">
    <property type="entry name" value="Ribonuclease Inhibitor"/>
    <property type="match status" value="1"/>
</dbReference>
<keyword evidence="14" id="KW-1185">Reference proteome</keyword>
<dbReference type="Pfam" id="PF13855">
    <property type="entry name" value="LRR_8"/>
    <property type="match status" value="1"/>
</dbReference>
<evidence type="ECO:0000256" key="7">
    <source>
        <dbReference type="ARBA" id="ARBA00022737"/>
    </source>
</evidence>
<dbReference type="Pfam" id="PF00560">
    <property type="entry name" value="LRR_1"/>
    <property type="match status" value="5"/>
</dbReference>
<evidence type="ECO:0000256" key="10">
    <source>
        <dbReference type="ARBA" id="ARBA00023170"/>
    </source>
</evidence>
<evidence type="ECO:0000256" key="2">
    <source>
        <dbReference type="ARBA" id="ARBA00009592"/>
    </source>
</evidence>
<evidence type="ECO:0000256" key="8">
    <source>
        <dbReference type="ARBA" id="ARBA00022989"/>
    </source>
</evidence>
<dbReference type="GO" id="GO:0016301">
    <property type="term" value="F:kinase activity"/>
    <property type="evidence" value="ECO:0007669"/>
    <property type="project" value="UniProtKB-KW"/>
</dbReference>
<keyword evidence="7" id="KW-0677">Repeat</keyword>
<evidence type="ECO:0000256" key="1">
    <source>
        <dbReference type="ARBA" id="ARBA00004251"/>
    </source>
</evidence>
<reference evidence="13" key="1">
    <citation type="journal article" date="2023" name="Science">
        <title>Elucidation of the pathway for biosynthesis of saponin adjuvants from the soapbark tree.</title>
        <authorList>
            <person name="Reed J."/>
            <person name="Orme A."/>
            <person name="El-Demerdash A."/>
            <person name="Owen C."/>
            <person name="Martin L.B.B."/>
            <person name="Misra R.C."/>
            <person name="Kikuchi S."/>
            <person name="Rejzek M."/>
            <person name="Martin A.C."/>
            <person name="Harkess A."/>
            <person name="Leebens-Mack J."/>
            <person name="Louveau T."/>
            <person name="Stephenson M.J."/>
            <person name="Osbourn A."/>
        </authorList>
    </citation>
    <scope>NUCLEOTIDE SEQUENCE</scope>
    <source>
        <strain evidence="13">S10</strain>
    </source>
</reference>
<gene>
    <name evidence="13" type="ORF">O6P43_012345</name>
</gene>
<dbReference type="InterPro" id="IPR032675">
    <property type="entry name" value="LRR_dom_sf"/>
</dbReference>
<dbReference type="Proteomes" id="UP001163823">
    <property type="component" value="Chromosome 5"/>
</dbReference>